<dbReference type="InterPro" id="IPR006121">
    <property type="entry name" value="HMA_dom"/>
</dbReference>
<sequence length="74" mass="7886">MNELEFRVNGMTCAHCEQALTAELLRVDAVIGADVNAASGAVVLHYGDMVERTAIEGAVSEAGFELVSWENESS</sequence>
<name>A0A1R4G8D9_9MICO</name>
<reference evidence="2 3" key="1">
    <citation type="submission" date="2017-02" db="EMBL/GenBank/DDBJ databases">
        <authorList>
            <person name="Peterson S.W."/>
        </authorList>
    </citation>
    <scope>NUCLEOTIDE SEQUENCE [LARGE SCALE GENOMIC DNA]</scope>
    <source>
        <strain evidence="2 3">LMG 22410</strain>
    </source>
</reference>
<proteinExistence type="predicted"/>
<dbReference type="AlphaFoldDB" id="A0A1R4G8D9"/>
<dbReference type="Gene3D" id="3.30.70.100">
    <property type="match status" value="1"/>
</dbReference>
<evidence type="ECO:0000313" key="2">
    <source>
        <dbReference type="EMBL" id="SJM64272.1"/>
    </source>
</evidence>
<feature type="domain" description="HMA" evidence="1">
    <location>
        <begin position="2"/>
        <end position="67"/>
    </location>
</feature>
<evidence type="ECO:0000259" key="1">
    <source>
        <dbReference type="PROSITE" id="PS50846"/>
    </source>
</evidence>
<dbReference type="Proteomes" id="UP000195787">
    <property type="component" value="Unassembled WGS sequence"/>
</dbReference>
<dbReference type="InterPro" id="IPR036163">
    <property type="entry name" value="HMA_dom_sf"/>
</dbReference>
<dbReference type="SUPFAM" id="SSF55008">
    <property type="entry name" value="HMA, heavy metal-associated domain"/>
    <property type="match status" value="1"/>
</dbReference>
<accession>A0A1R4G8D9</accession>
<dbReference type="EMBL" id="FUHU01000040">
    <property type="protein sequence ID" value="SJM64272.1"/>
    <property type="molecule type" value="Genomic_DNA"/>
</dbReference>
<dbReference type="Pfam" id="PF00403">
    <property type="entry name" value="HMA"/>
    <property type="match status" value="1"/>
</dbReference>
<dbReference type="GO" id="GO:0046872">
    <property type="term" value="F:metal ion binding"/>
    <property type="evidence" value="ECO:0007669"/>
    <property type="project" value="InterPro"/>
</dbReference>
<evidence type="ECO:0000313" key="3">
    <source>
        <dbReference type="Proteomes" id="UP000195787"/>
    </source>
</evidence>
<dbReference type="CDD" id="cd00371">
    <property type="entry name" value="HMA"/>
    <property type="match status" value="1"/>
</dbReference>
<dbReference type="PROSITE" id="PS50846">
    <property type="entry name" value="HMA_2"/>
    <property type="match status" value="1"/>
</dbReference>
<keyword evidence="3" id="KW-1185">Reference proteome</keyword>
<gene>
    <name evidence="2" type="ORF">CZ674_09700</name>
</gene>
<organism evidence="2 3">
    <name type="scientific">Agrococcus casei LMG 22410</name>
    <dbReference type="NCBI Taxonomy" id="1255656"/>
    <lineage>
        <taxon>Bacteria</taxon>
        <taxon>Bacillati</taxon>
        <taxon>Actinomycetota</taxon>
        <taxon>Actinomycetes</taxon>
        <taxon>Micrococcales</taxon>
        <taxon>Microbacteriaceae</taxon>
        <taxon>Agrococcus</taxon>
    </lineage>
</organism>
<protein>
    <recommendedName>
        <fullName evidence="1">HMA domain-containing protein</fullName>
    </recommendedName>
</protein>